<dbReference type="InParanoid" id="A0A059AXZ5"/>
<dbReference type="Gramene" id="KCW58506">
    <property type="protein sequence ID" value="KCW58506"/>
    <property type="gene ID" value="EUGRSUZ_H01179"/>
</dbReference>
<organism evidence="1">
    <name type="scientific">Eucalyptus grandis</name>
    <name type="common">Flooded gum</name>
    <dbReference type="NCBI Taxonomy" id="71139"/>
    <lineage>
        <taxon>Eukaryota</taxon>
        <taxon>Viridiplantae</taxon>
        <taxon>Streptophyta</taxon>
        <taxon>Embryophyta</taxon>
        <taxon>Tracheophyta</taxon>
        <taxon>Spermatophyta</taxon>
        <taxon>Magnoliopsida</taxon>
        <taxon>eudicotyledons</taxon>
        <taxon>Gunneridae</taxon>
        <taxon>Pentapetalae</taxon>
        <taxon>rosids</taxon>
        <taxon>malvids</taxon>
        <taxon>Myrtales</taxon>
        <taxon>Myrtaceae</taxon>
        <taxon>Myrtoideae</taxon>
        <taxon>Eucalypteae</taxon>
        <taxon>Eucalyptus</taxon>
    </lineage>
</organism>
<reference evidence="1" key="1">
    <citation type="submission" date="2013-07" db="EMBL/GenBank/DDBJ databases">
        <title>The genome of Eucalyptus grandis.</title>
        <authorList>
            <person name="Schmutz J."/>
            <person name="Hayes R."/>
            <person name="Myburg A."/>
            <person name="Tuskan G."/>
            <person name="Grattapaglia D."/>
            <person name="Rokhsar D.S."/>
        </authorList>
    </citation>
    <scope>NUCLEOTIDE SEQUENCE</scope>
    <source>
        <tissue evidence="1">Leaf extractions</tissue>
    </source>
</reference>
<dbReference type="EMBL" id="KK198760">
    <property type="protein sequence ID" value="KCW58506.1"/>
    <property type="molecule type" value="Genomic_DNA"/>
</dbReference>
<accession>A0A059AXZ5</accession>
<sequence>MDPIQKTKDFFLFGQGLNLRKRNSRCKSNKKRSFGIPHSTQTKGDFFHLFCRVSYILAAWPSGKAGDCKSFFPSSNPGVA</sequence>
<protein>
    <submittedName>
        <fullName evidence="1">Uncharacterized protein</fullName>
    </submittedName>
</protein>
<name>A0A059AXZ5_EUCGR</name>
<evidence type="ECO:0000313" key="1">
    <source>
        <dbReference type="EMBL" id="KCW58506.1"/>
    </source>
</evidence>
<proteinExistence type="predicted"/>
<gene>
    <name evidence="1" type="ORF">EUGRSUZ_H01179</name>
</gene>
<dbReference type="AlphaFoldDB" id="A0A059AXZ5"/>